<dbReference type="EMBL" id="LN849045">
    <property type="protein sequence ID" value="CRI73408.1"/>
    <property type="molecule type" value="Genomic_DNA"/>
</dbReference>
<comment type="subcellular location">
    <subcellularLocation>
        <location evidence="1">Cell membrane</location>
        <topology evidence="1">Multi-pass membrane protein</topology>
    </subcellularLocation>
</comment>
<evidence type="ECO:0000313" key="10">
    <source>
        <dbReference type="EMBL" id="CRI73408.1"/>
    </source>
</evidence>
<evidence type="ECO:0000256" key="6">
    <source>
        <dbReference type="ARBA" id="ARBA00023136"/>
    </source>
</evidence>
<evidence type="ECO:0000256" key="2">
    <source>
        <dbReference type="ARBA" id="ARBA00022448"/>
    </source>
</evidence>
<keyword evidence="6 7" id="KW-0472">Membrane</keyword>
<evidence type="ECO:0000256" key="7">
    <source>
        <dbReference type="SAM" id="Phobius"/>
    </source>
</evidence>
<feature type="transmembrane region" description="Helical" evidence="7">
    <location>
        <begin position="108"/>
        <end position="130"/>
    </location>
</feature>
<evidence type="ECO:0000256" key="4">
    <source>
        <dbReference type="ARBA" id="ARBA00022692"/>
    </source>
</evidence>
<proteinExistence type="predicted"/>
<dbReference type="Gene3D" id="1.20.1250.20">
    <property type="entry name" value="MFS general substrate transporter like domains"/>
    <property type="match status" value="1"/>
</dbReference>
<dbReference type="InterPro" id="IPR020846">
    <property type="entry name" value="MFS_dom"/>
</dbReference>
<evidence type="ECO:0000256" key="1">
    <source>
        <dbReference type="ARBA" id="ARBA00004651"/>
    </source>
</evidence>
<keyword evidence="5 7" id="KW-1133">Transmembrane helix</keyword>
<accession>A0A0F7YXC0</accession>
<organism evidence="10">
    <name type="scientific">Chlamydia pneumoniae</name>
    <name type="common">Chlamydophila pneumoniae</name>
    <dbReference type="NCBI Taxonomy" id="83558"/>
    <lineage>
        <taxon>Bacteria</taxon>
        <taxon>Pseudomonadati</taxon>
        <taxon>Chlamydiota</taxon>
        <taxon>Chlamydiia</taxon>
        <taxon>Chlamydiales</taxon>
        <taxon>Chlamydiaceae</taxon>
        <taxon>Chlamydia/Chlamydophila group</taxon>
        <taxon>Chlamydia</taxon>
    </lineage>
</organism>
<feature type="transmembrane region" description="Helical" evidence="7">
    <location>
        <begin position="389"/>
        <end position="407"/>
    </location>
</feature>
<dbReference type="InterPro" id="IPR036259">
    <property type="entry name" value="MFS_trans_sf"/>
</dbReference>
<keyword evidence="3" id="KW-1003">Cell membrane</keyword>
<feature type="domain" description="Major facilitator superfamily (MFS) profile" evidence="8">
    <location>
        <begin position="12"/>
        <end position="411"/>
    </location>
</feature>
<feature type="transmembrane region" description="Helical" evidence="7">
    <location>
        <begin position="81"/>
        <end position="102"/>
    </location>
</feature>
<evidence type="ECO:0000256" key="3">
    <source>
        <dbReference type="ARBA" id="ARBA00022475"/>
    </source>
</evidence>
<evidence type="ECO:0000259" key="8">
    <source>
        <dbReference type="PROSITE" id="PS50850"/>
    </source>
</evidence>
<feature type="transmembrane region" description="Helical" evidence="7">
    <location>
        <begin position="355"/>
        <end position="377"/>
    </location>
</feature>
<feature type="transmembrane region" description="Helical" evidence="7">
    <location>
        <begin position="12"/>
        <end position="37"/>
    </location>
</feature>
<keyword evidence="4 7" id="KW-0812">Transmembrane</keyword>
<evidence type="ECO:0000313" key="9">
    <source>
        <dbReference type="EMBL" id="CRI43978.1"/>
    </source>
</evidence>
<name>A0A0F7YXC0_CHLPN</name>
<keyword evidence="2" id="KW-0813">Transport</keyword>
<dbReference type="PANTHER" id="PTHR43266">
    <property type="entry name" value="MACROLIDE-EFFLUX PROTEIN"/>
    <property type="match status" value="1"/>
</dbReference>
<feature type="transmembrane region" description="Helical" evidence="7">
    <location>
        <begin position="321"/>
        <end position="343"/>
    </location>
</feature>
<reference evidence="10" key="1">
    <citation type="submission" date="2015-05" db="EMBL/GenBank/DDBJ databases">
        <authorList>
            <person name="Rattei Thomas"/>
        </authorList>
    </citation>
    <scope>NUCLEOTIDE SEQUENCE</scope>
    <source>
        <strain evidence="9">H12</strain>
        <strain evidence="10">YK41</strain>
    </source>
</reference>
<dbReference type="CDD" id="cd06173">
    <property type="entry name" value="MFS_MefA_like"/>
    <property type="match status" value="1"/>
</dbReference>
<feature type="transmembrane region" description="Helical" evidence="7">
    <location>
        <begin position="49"/>
        <end position="69"/>
    </location>
</feature>
<feature type="transmembrane region" description="Helical" evidence="7">
    <location>
        <begin position="142"/>
        <end position="164"/>
    </location>
</feature>
<dbReference type="InterPro" id="IPR011701">
    <property type="entry name" value="MFS"/>
</dbReference>
<protein>
    <recommendedName>
        <fullName evidence="8">Major facilitator superfamily (MFS) profile domain-containing protein</fullName>
    </recommendedName>
</protein>
<dbReference type="SUPFAM" id="SSF103473">
    <property type="entry name" value="MFS general substrate transporter"/>
    <property type="match status" value="1"/>
</dbReference>
<dbReference type="EMBL" id="LN847196">
    <property type="protein sequence ID" value="CRI43978.1"/>
    <property type="molecule type" value="Genomic_DNA"/>
</dbReference>
<dbReference type="Pfam" id="PF07690">
    <property type="entry name" value="MFS_1"/>
    <property type="match status" value="1"/>
</dbReference>
<evidence type="ECO:0000256" key="5">
    <source>
        <dbReference type="ARBA" id="ARBA00022989"/>
    </source>
</evidence>
<feature type="transmembrane region" description="Helical" evidence="7">
    <location>
        <begin position="296"/>
        <end position="315"/>
    </location>
</feature>
<dbReference type="AlphaFoldDB" id="A0A0F7YXC0"/>
<dbReference type="PANTHER" id="PTHR43266:SF2">
    <property type="entry name" value="MAJOR FACILITATOR SUPERFAMILY (MFS) PROFILE DOMAIN-CONTAINING PROTEIN"/>
    <property type="match status" value="1"/>
</dbReference>
<gene>
    <name evidence="9" type="ORF">BN1224_H12_ER_00010</name>
    <name evidence="10" type="ORF">BN1224_YK41_BT_00110</name>
</gene>
<sequence>MAFMTVSVKKKSFRALVTTHFLTIINDNLYKFLLAFFLLEGKTLTENAKILSCVSFFFALPFLLLAPLAGSLADRFQKRNIILATRFIEILCTILGTYFFFIQSVVGGYVVLILMACHTTIFGPAKLGILPEMLPSEQLSQANGIMTAATYTGSILGSCLAPLLVDVTHRLGVNSYVWPTLMCVIVSIISTLISFCIRPSNVKNVKQKITLVSFKDLWKVLKDTRMIHYLTVSIFLGSFFLLIGAYTQLEIIPFVEFTLKYPKHYGAYLFPIVALGVGTGSYITGKISGKDIKIGYVPLAAIGLALVFMGLYAFACSILFVLFFLLALGFLGGVYQVPLHAYVQYASPEHKRGQILAANNFLDFFGVLVAAGVIRVLGSNLGLSPETSFFYIGWFVLAVSIWTLWIWREHVYRLLLGIILRRQLGYYLKIHQSSSPKCYFVAVQSYREIRRVLAALTKTVRSRVIILDQKLVPGWRAWLLSWCVPTVVSSVRDNDSEAQDAWAVLQANHLKTSLKKFPDVSVVCLGLPKNVERFTSILQEQGIDLHPIQLVQKEGKKRVIYTLVFPHA</sequence>
<feature type="transmembrane region" description="Helical" evidence="7">
    <location>
        <begin position="176"/>
        <end position="197"/>
    </location>
</feature>
<feature type="transmembrane region" description="Helical" evidence="7">
    <location>
        <begin position="227"/>
        <end position="245"/>
    </location>
</feature>
<feature type="transmembrane region" description="Helical" evidence="7">
    <location>
        <begin position="265"/>
        <end position="284"/>
    </location>
</feature>
<dbReference type="GO" id="GO:0005886">
    <property type="term" value="C:plasma membrane"/>
    <property type="evidence" value="ECO:0007669"/>
    <property type="project" value="UniProtKB-SubCell"/>
</dbReference>
<dbReference type="GO" id="GO:0022857">
    <property type="term" value="F:transmembrane transporter activity"/>
    <property type="evidence" value="ECO:0007669"/>
    <property type="project" value="InterPro"/>
</dbReference>
<dbReference type="PROSITE" id="PS50850">
    <property type="entry name" value="MFS"/>
    <property type="match status" value="1"/>
</dbReference>